<dbReference type="RefSeq" id="WP_064552738.1">
    <property type="nucleotide sequence ID" value="NZ_LXMA01000041.1"/>
</dbReference>
<feature type="transmembrane region" description="Helical" evidence="1">
    <location>
        <begin position="88"/>
        <end position="112"/>
    </location>
</feature>
<feature type="transmembrane region" description="Helical" evidence="1">
    <location>
        <begin position="118"/>
        <end position="140"/>
    </location>
</feature>
<dbReference type="OrthoDB" id="8480522at2"/>
<keyword evidence="1" id="KW-1133">Transmembrane helix</keyword>
<gene>
    <name evidence="2" type="ORF">A7K69_12670</name>
</gene>
<feature type="transmembrane region" description="Helical" evidence="1">
    <location>
        <begin position="12"/>
        <end position="32"/>
    </location>
</feature>
<reference evidence="3" key="1">
    <citation type="submission" date="2016-05" db="EMBL/GenBank/DDBJ databases">
        <authorList>
            <person name="Wang W."/>
            <person name="Zhu L."/>
        </authorList>
    </citation>
    <scope>NUCLEOTIDE SEQUENCE [LARGE SCALE GENOMIC DNA]</scope>
    <source>
        <strain evidence="3">W-2</strain>
    </source>
</reference>
<evidence type="ECO:0000256" key="1">
    <source>
        <dbReference type="SAM" id="Phobius"/>
    </source>
</evidence>
<keyword evidence="1" id="KW-0812">Transmembrane</keyword>
<dbReference type="AlphaFoldDB" id="A0A1B7KNQ5"/>
<dbReference type="InterPro" id="IPR056926">
    <property type="entry name" value="FLQE3_permease"/>
</dbReference>
<dbReference type="Pfam" id="PF24686">
    <property type="entry name" value="FLQE3_permease"/>
    <property type="match status" value="1"/>
</dbReference>
<protein>
    <submittedName>
        <fullName evidence="2">Uncharacterized protein</fullName>
    </submittedName>
</protein>
<feature type="transmembrane region" description="Helical" evidence="1">
    <location>
        <begin position="196"/>
        <end position="217"/>
    </location>
</feature>
<keyword evidence="1" id="KW-0472">Membrane</keyword>
<sequence length="232" mass="25895">MMWQLIKQDVRFQVRHGFYIVYVFVSLFYIWILRWMPLDVRKYAAPVIVLMDPAAVGFFIVGAGVLLERSQGVLDPLFVTPIRLQHYIWSKALTLAFLGFVSGEAVTVGSFGISGMTWLGSVGLYAIAVIMSLFGLALAVRARTVNVFFIQASFVMTVLLLPLLTYFHLVSSSFVSVLPTSAALCLLSSRLESLSWMEAAALVANLGLWLVMAYQLAYRACERYLMQVGEGR</sequence>
<dbReference type="EMBL" id="LXMA01000041">
    <property type="protein sequence ID" value="OAT71650.1"/>
    <property type="molecule type" value="Genomic_DNA"/>
</dbReference>
<organism evidence="2 3">
    <name type="scientific">Parageobacillus thermoglucosidasius</name>
    <name type="common">Geobacillus thermoglucosidasius</name>
    <dbReference type="NCBI Taxonomy" id="1426"/>
    <lineage>
        <taxon>Bacteria</taxon>
        <taxon>Bacillati</taxon>
        <taxon>Bacillota</taxon>
        <taxon>Bacilli</taxon>
        <taxon>Bacillales</taxon>
        <taxon>Anoxybacillaceae</taxon>
        <taxon>Parageobacillus</taxon>
    </lineage>
</organism>
<evidence type="ECO:0000313" key="2">
    <source>
        <dbReference type="EMBL" id="OAT71650.1"/>
    </source>
</evidence>
<accession>A0A1B7KNQ5</accession>
<dbReference type="Proteomes" id="UP000078290">
    <property type="component" value="Unassembled WGS sequence"/>
</dbReference>
<name>A0A1B7KNQ5_PARTM</name>
<evidence type="ECO:0000313" key="3">
    <source>
        <dbReference type="Proteomes" id="UP000078290"/>
    </source>
</evidence>
<feature type="transmembrane region" description="Helical" evidence="1">
    <location>
        <begin position="147"/>
        <end position="169"/>
    </location>
</feature>
<comment type="caution">
    <text evidence="2">The sequence shown here is derived from an EMBL/GenBank/DDBJ whole genome shotgun (WGS) entry which is preliminary data.</text>
</comment>
<proteinExistence type="predicted"/>
<feature type="transmembrane region" description="Helical" evidence="1">
    <location>
        <begin position="44"/>
        <end position="67"/>
    </location>
</feature>